<dbReference type="GO" id="GO:0005576">
    <property type="term" value="C:extracellular region"/>
    <property type="evidence" value="ECO:0007669"/>
    <property type="project" value="TreeGrafter"/>
</dbReference>
<reference evidence="10" key="1">
    <citation type="submission" date="2018-12" db="EMBL/GenBank/DDBJ databases">
        <title>Novel natural products biosynthetic potential of the class Ktedonobacteria.</title>
        <authorList>
            <person name="Zheng Y."/>
            <person name="Saitou A."/>
            <person name="Wang C.M."/>
            <person name="Toyoda A."/>
            <person name="Minakuchi Y."/>
            <person name="Sekiguchi Y."/>
            <person name="Ueda K."/>
            <person name="Takano H."/>
            <person name="Sakai Y."/>
            <person name="Yokota A."/>
            <person name="Yabe S."/>
        </authorList>
    </citation>
    <scope>NUCLEOTIDE SEQUENCE</scope>
    <source>
        <strain evidence="10">COM3</strain>
    </source>
</reference>
<keyword evidence="4 6" id="KW-0573">Peptidoglycan synthesis</keyword>
<feature type="domain" description="L,D-TPase catalytic" evidence="9">
    <location>
        <begin position="232"/>
        <end position="369"/>
    </location>
</feature>
<accession>A0A455SHF0</accession>
<comment type="pathway">
    <text evidence="1 6">Cell wall biogenesis; peptidoglycan biosynthesis.</text>
</comment>
<dbReference type="SUPFAM" id="SSF141523">
    <property type="entry name" value="L,D-transpeptidase catalytic domain-like"/>
    <property type="match status" value="1"/>
</dbReference>
<keyword evidence="7" id="KW-0175">Coiled coil</keyword>
<evidence type="ECO:0000256" key="7">
    <source>
        <dbReference type="SAM" id="Coils"/>
    </source>
</evidence>
<dbReference type="GO" id="GO:0016740">
    <property type="term" value="F:transferase activity"/>
    <property type="evidence" value="ECO:0007669"/>
    <property type="project" value="UniProtKB-KW"/>
</dbReference>
<evidence type="ECO:0000256" key="8">
    <source>
        <dbReference type="SAM" id="MobiDB-lite"/>
    </source>
</evidence>
<gene>
    <name evidence="10" type="ORF">KTC_03160</name>
</gene>
<dbReference type="CDD" id="cd16913">
    <property type="entry name" value="YkuD_like"/>
    <property type="match status" value="1"/>
</dbReference>
<dbReference type="InterPro" id="IPR050979">
    <property type="entry name" value="LD-transpeptidase"/>
</dbReference>
<dbReference type="AlphaFoldDB" id="A0A455SHF0"/>
<evidence type="ECO:0000256" key="6">
    <source>
        <dbReference type="PROSITE-ProRule" id="PRU01373"/>
    </source>
</evidence>
<dbReference type="Pfam" id="PF03734">
    <property type="entry name" value="YkuD"/>
    <property type="match status" value="1"/>
</dbReference>
<evidence type="ECO:0000313" key="10">
    <source>
        <dbReference type="EMBL" id="BBH85565.1"/>
    </source>
</evidence>
<dbReference type="EMBL" id="AP019376">
    <property type="protein sequence ID" value="BBH85565.1"/>
    <property type="molecule type" value="Genomic_DNA"/>
</dbReference>
<keyword evidence="2" id="KW-0808">Transferase</keyword>
<feature type="coiled-coil region" evidence="7">
    <location>
        <begin position="58"/>
        <end position="99"/>
    </location>
</feature>
<feature type="region of interest" description="Disordered" evidence="8">
    <location>
        <begin position="325"/>
        <end position="344"/>
    </location>
</feature>
<evidence type="ECO:0000256" key="4">
    <source>
        <dbReference type="ARBA" id="ARBA00022984"/>
    </source>
</evidence>
<dbReference type="GO" id="GO:0071555">
    <property type="term" value="P:cell wall organization"/>
    <property type="evidence" value="ECO:0007669"/>
    <property type="project" value="UniProtKB-UniRule"/>
</dbReference>
<dbReference type="GO" id="GO:0071972">
    <property type="term" value="F:peptidoglycan L,D-transpeptidase activity"/>
    <property type="evidence" value="ECO:0007669"/>
    <property type="project" value="TreeGrafter"/>
</dbReference>
<dbReference type="InterPro" id="IPR038063">
    <property type="entry name" value="Transpep_catalytic_dom"/>
</dbReference>
<feature type="active site" description="Nucleophile" evidence="6">
    <location>
        <position position="345"/>
    </location>
</feature>
<sequence>MKNSYYRRITSLIVLAFLCGLCIIGLMTPALPVTKEAHSQSTGTQKPLAPTELTMVMKQRAQRKLQMLESSIQLLGQRATRARQQLQQTRAQYATLTTKQAYLHFFIQTGTYLTGLQKELAQQNPAQMLALYLHYVQQWGDAHRYHDAFDGKDYYLNSSYLTMDGNNGTLYGAGALLREMVQQHAPDALQHIQDTYFLHSMLEANVEDMTPFNRPHAVDSQLLSYFKLEKEHVLVLSLTEQAVRIYRHGTLERSFLVTTGRHHRPTPPGLFRLGQHQKNIVLHSYDAPSSPDYYSPTTVQHAIQFWENGYLLHSSPWRKDYGPFTQFPHRDSGGNPEGNNGSHGCINVPPATLAQLEPSLTEQTRLLIF</sequence>
<evidence type="ECO:0000256" key="5">
    <source>
        <dbReference type="ARBA" id="ARBA00023316"/>
    </source>
</evidence>
<dbReference type="PANTHER" id="PTHR30582">
    <property type="entry name" value="L,D-TRANSPEPTIDASE"/>
    <property type="match status" value="1"/>
</dbReference>
<evidence type="ECO:0000256" key="3">
    <source>
        <dbReference type="ARBA" id="ARBA00022960"/>
    </source>
</evidence>
<name>A0A455SHF0_9CHLR</name>
<feature type="active site" description="Proton donor/acceptor" evidence="6">
    <location>
        <position position="313"/>
    </location>
</feature>
<dbReference type="Gene3D" id="2.40.440.10">
    <property type="entry name" value="L,D-transpeptidase catalytic domain-like"/>
    <property type="match status" value="1"/>
</dbReference>
<keyword evidence="5 6" id="KW-0961">Cell wall biogenesis/degradation</keyword>
<proteinExistence type="predicted"/>
<dbReference type="GO" id="GO:0008360">
    <property type="term" value="P:regulation of cell shape"/>
    <property type="evidence" value="ECO:0007669"/>
    <property type="project" value="UniProtKB-UniRule"/>
</dbReference>
<evidence type="ECO:0000256" key="2">
    <source>
        <dbReference type="ARBA" id="ARBA00022679"/>
    </source>
</evidence>
<dbReference type="PANTHER" id="PTHR30582:SF2">
    <property type="entry name" value="L,D-TRANSPEPTIDASE YCIB-RELATED"/>
    <property type="match status" value="1"/>
</dbReference>
<dbReference type="GO" id="GO:0018104">
    <property type="term" value="P:peptidoglycan-protein cross-linking"/>
    <property type="evidence" value="ECO:0007669"/>
    <property type="project" value="TreeGrafter"/>
</dbReference>
<evidence type="ECO:0000259" key="9">
    <source>
        <dbReference type="PROSITE" id="PS52029"/>
    </source>
</evidence>
<evidence type="ECO:0000256" key="1">
    <source>
        <dbReference type="ARBA" id="ARBA00004752"/>
    </source>
</evidence>
<dbReference type="InterPro" id="IPR005490">
    <property type="entry name" value="LD_TPept_cat_dom"/>
</dbReference>
<protein>
    <recommendedName>
        <fullName evidence="9">L,D-TPase catalytic domain-containing protein</fullName>
    </recommendedName>
</protein>
<organism evidence="10">
    <name type="scientific">Thermosporothrix sp. COM3</name>
    <dbReference type="NCBI Taxonomy" id="2490863"/>
    <lineage>
        <taxon>Bacteria</taxon>
        <taxon>Bacillati</taxon>
        <taxon>Chloroflexota</taxon>
        <taxon>Ktedonobacteria</taxon>
        <taxon>Ktedonobacterales</taxon>
        <taxon>Thermosporotrichaceae</taxon>
        <taxon>Thermosporothrix</taxon>
    </lineage>
</organism>
<dbReference type="UniPathway" id="UPA00219"/>
<dbReference type="PROSITE" id="PS52029">
    <property type="entry name" value="LD_TPASE"/>
    <property type="match status" value="1"/>
</dbReference>
<keyword evidence="3 6" id="KW-0133">Cell shape</keyword>